<comment type="caution">
    <text evidence="3">The sequence shown here is derived from an EMBL/GenBank/DDBJ whole genome shotgun (WGS) entry which is preliminary data.</text>
</comment>
<dbReference type="Pfam" id="PF09804">
    <property type="entry name" value="DENND11"/>
    <property type="match status" value="1"/>
</dbReference>
<dbReference type="EMBL" id="MCGN01000003">
    <property type="protein sequence ID" value="ORY99215.1"/>
    <property type="molecule type" value="Genomic_DNA"/>
</dbReference>
<dbReference type="PANTHER" id="PTHR28153">
    <property type="entry name" value="PROTEIN, PUTATIVE-RELATED"/>
    <property type="match status" value="1"/>
</dbReference>
<feature type="region of interest" description="Disordered" evidence="1">
    <location>
        <begin position="246"/>
        <end position="267"/>
    </location>
</feature>
<feature type="domain" description="UDENN" evidence="2">
    <location>
        <begin position="1"/>
        <end position="415"/>
    </location>
</feature>
<sequence>MRAFGVVLAEKASLANVWVHGQLLKRLPTDPSRHELKEFMQKYHHQHRRPSALPSLPSPSVVDDNFPFFMAELGPQVFVLWKAALLRQRILFMTAPPVQEACNHVYNTCLLSAVPTKYNKPNIAKFYISVNEIPELMESTDGFGYVACTSDSIFETKEDLYDLLIKIPQDGDLARAHFHSVPGTPAPQHNAADFIRFRSAVRRIFDLHEDSNDLSRLLDRKSDFADAIGTATLQMLLWWYRSPRHHPNASQQQQNDENTSKGPSWARLFAGTNPVRKEEDQALLLEENEADATEINNNEVMHAVAARASTEEEDEEGEETPSSSRQDTSSLKADPLTQALTRYFESLSARLLSTLESMILAVDEDNQEVILTPQDLIELGLHPVADAAFVTALARLYFDRSVHVQEPDPLYLCKCGCCGPRKGGIQM</sequence>
<dbReference type="InterPro" id="IPR053056">
    <property type="entry name" value="Lipid_Metab_Assoc_Protein"/>
</dbReference>
<dbReference type="InterPro" id="IPR018626">
    <property type="entry name" value="LCHN/Anr2"/>
</dbReference>
<dbReference type="InParanoid" id="A0A1X2HJD1"/>
<accession>A0A1X2HJD1</accession>
<gene>
    <name evidence="3" type="ORF">BCR43DRAFT_222735</name>
</gene>
<feature type="region of interest" description="Disordered" evidence="1">
    <location>
        <begin position="306"/>
        <end position="332"/>
    </location>
</feature>
<feature type="compositionally biased region" description="Polar residues" evidence="1">
    <location>
        <begin position="248"/>
        <end position="262"/>
    </location>
</feature>
<proteinExistence type="predicted"/>
<dbReference type="Proteomes" id="UP000242180">
    <property type="component" value="Unassembled WGS sequence"/>
</dbReference>
<reference evidence="3 4" key="1">
    <citation type="submission" date="2016-07" db="EMBL/GenBank/DDBJ databases">
        <title>Pervasive Adenine N6-methylation of Active Genes in Fungi.</title>
        <authorList>
            <consortium name="DOE Joint Genome Institute"/>
            <person name="Mondo S.J."/>
            <person name="Dannebaum R.O."/>
            <person name="Kuo R.C."/>
            <person name="Labutti K."/>
            <person name="Haridas S."/>
            <person name="Kuo A."/>
            <person name="Salamov A."/>
            <person name="Ahrendt S.R."/>
            <person name="Lipzen A."/>
            <person name="Sullivan W."/>
            <person name="Andreopoulos W.B."/>
            <person name="Clum A."/>
            <person name="Lindquist E."/>
            <person name="Daum C."/>
            <person name="Ramamoorthy G.K."/>
            <person name="Gryganskyi A."/>
            <person name="Culley D."/>
            <person name="Magnuson J.K."/>
            <person name="James T.Y."/>
            <person name="O'Malley M.A."/>
            <person name="Stajich J.E."/>
            <person name="Spatafora J.W."/>
            <person name="Visel A."/>
            <person name="Grigoriev I.V."/>
        </authorList>
    </citation>
    <scope>NUCLEOTIDE SEQUENCE [LARGE SCALE GENOMIC DNA]</scope>
    <source>
        <strain evidence="3 4">NRRL 2496</strain>
    </source>
</reference>
<evidence type="ECO:0000313" key="4">
    <source>
        <dbReference type="Proteomes" id="UP000242180"/>
    </source>
</evidence>
<organism evidence="3 4">
    <name type="scientific">Syncephalastrum racemosum</name>
    <name type="common">Filamentous fungus</name>
    <dbReference type="NCBI Taxonomy" id="13706"/>
    <lineage>
        <taxon>Eukaryota</taxon>
        <taxon>Fungi</taxon>
        <taxon>Fungi incertae sedis</taxon>
        <taxon>Mucoromycota</taxon>
        <taxon>Mucoromycotina</taxon>
        <taxon>Mucoromycetes</taxon>
        <taxon>Mucorales</taxon>
        <taxon>Syncephalastraceae</taxon>
        <taxon>Syncephalastrum</taxon>
    </lineage>
</organism>
<dbReference type="PANTHER" id="PTHR28153:SF1">
    <property type="entry name" value="DUF4484 DOMAIN-CONTAINING PROTEIN"/>
    <property type="match status" value="1"/>
</dbReference>
<evidence type="ECO:0000313" key="3">
    <source>
        <dbReference type="EMBL" id="ORY99215.1"/>
    </source>
</evidence>
<evidence type="ECO:0000256" key="1">
    <source>
        <dbReference type="SAM" id="MobiDB-lite"/>
    </source>
</evidence>
<dbReference type="InterPro" id="IPR037516">
    <property type="entry name" value="Tripartite_DENN"/>
</dbReference>
<dbReference type="STRING" id="13706.A0A1X2HJD1"/>
<name>A0A1X2HJD1_SYNRA</name>
<dbReference type="OMA" id="WLYEEQD"/>
<dbReference type="GO" id="GO:0005811">
    <property type="term" value="C:lipid droplet"/>
    <property type="evidence" value="ECO:0007669"/>
    <property type="project" value="TreeGrafter"/>
</dbReference>
<keyword evidence="4" id="KW-1185">Reference proteome</keyword>
<feature type="compositionally biased region" description="Polar residues" evidence="1">
    <location>
        <begin position="320"/>
        <end position="331"/>
    </location>
</feature>
<dbReference type="PROSITE" id="PS50211">
    <property type="entry name" value="DENN"/>
    <property type="match status" value="1"/>
</dbReference>
<protein>
    <recommendedName>
        <fullName evidence="2">UDENN domain-containing protein</fullName>
    </recommendedName>
</protein>
<dbReference type="OrthoDB" id="2152680at2759"/>
<evidence type="ECO:0000259" key="2">
    <source>
        <dbReference type="PROSITE" id="PS50211"/>
    </source>
</evidence>
<dbReference type="AlphaFoldDB" id="A0A1X2HJD1"/>